<organism evidence="6 7">
    <name type="scientific">Salmonella dublin</name>
    <dbReference type="NCBI Taxonomy" id="98360"/>
    <lineage>
        <taxon>Bacteria</taxon>
        <taxon>Pseudomonadati</taxon>
        <taxon>Pseudomonadota</taxon>
        <taxon>Gammaproteobacteria</taxon>
        <taxon>Enterobacterales</taxon>
        <taxon>Enterobacteriaceae</taxon>
        <taxon>Salmonella</taxon>
    </lineage>
</organism>
<comment type="caution">
    <text evidence="6">The sequence shown here is derived from an EMBL/GenBank/DDBJ whole genome shotgun (WGS) entry which is preliminary data.</text>
</comment>
<sequence>QNSHVTTQVNFTCSNVADGTNLSMSLNGATDPHNPDYLKTDNENLGIRISDKYDNTIVPGGSAELPIEDYADGKGSTEFTAAPVNTTGHVPHTGEYQATATLEIQIR</sequence>
<dbReference type="SUPFAM" id="SSF49401">
    <property type="entry name" value="Bacterial adhesins"/>
    <property type="match status" value="1"/>
</dbReference>
<dbReference type="RefSeq" id="WP_154708860.1">
    <property type="nucleotide sequence ID" value="NZ_PDOM01000393.1"/>
</dbReference>
<evidence type="ECO:0000256" key="4">
    <source>
        <dbReference type="ARBA" id="ARBA00023263"/>
    </source>
</evidence>
<proteinExistence type="inferred from homology"/>
<gene>
    <name evidence="6" type="ORF">CR088_28620</name>
</gene>
<dbReference type="GO" id="GO:0043709">
    <property type="term" value="P:cell adhesion involved in single-species biofilm formation"/>
    <property type="evidence" value="ECO:0007669"/>
    <property type="project" value="TreeGrafter"/>
</dbReference>
<dbReference type="InterPro" id="IPR036937">
    <property type="entry name" value="Adhesion_dom_fimbrial_sf"/>
</dbReference>
<keyword evidence="4" id="KW-0281">Fimbrium</keyword>
<reference evidence="6 7" key="1">
    <citation type="submission" date="2017-10" db="EMBL/GenBank/DDBJ databases">
        <title>Characterization of the Virulence Potential of Salmonella enterica Isolates Carrying Incompatibility Group FIB Plasmids using Caco-2 Intestinal Epithelial Cells.</title>
        <authorList>
            <person name="Sanad Y."/>
            <person name="Khajanchi B."/>
            <person name="Deck J."/>
            <person name="Cox J."/>
            <person name="Thaker R."/>
            <person name="Han J."/>
            <person name="Nayak R."/>
            <person name="Foley S."/>
        </authorList>
    </citation>
    <scope>NUCLEOTIDE SEQUENCE [LARGE SCALE GENOMIC DNA]</scope>
    <source>
        <strain evidence="6 7">SE853</strain>
    </source>
</reference>
<keyword evidence="3" id="KW-0732">Signal</keyword>
<evidence type="ECO:0000313" key="6">
    <source>
        <dbReference type="EMBL" id="PHP46020.1"/>
    </source>
</evidence>
<dbReference type="EMBL" id="PDOM01000393">
    <property type="protein sequence ID" value="PHP46020.1"/>
    <property type="molecule type" value="Genomic_DNA"/>
</dbReference>
<dbReference type="Pfam" id="PF00419">
    <property type="entry name" value="Fimbrial"/>
    <property type="match status" value="1"/>
</dbReference>
<dbReference type="PANTHER" id="PTHR33420">
    <property type="entry name" value="FIMBRIAL SUBUNIT ELFA-RELATED"/>
    <property type="match status" value="1"/>
</dbReference>
<dbReference type="Proteomes" id="UP000221568">
    <property type="component" value="Unassembled WGS sequence"/>
</dbReference>
<evidence type="ECO:0000313" key="7">
    <source>
        <dbReference type="Proteomes" id="UP000221568"/>
    </source>
</evidence>
<comment type="subcellular location">
    <subcellularLocation>
        <location evidence="1">Fimbrium</location>
    </subcellularLocation>
</comment>
<accession>A0A7Z1KJH3</accession>
<evidence type="ECO:0000256" key="2">
    <source>
        <dbReference type="ARBA" id="ARBA00006671"/>
    </source>
</evidence>
<evidence type="ECO:0000256" key="1">
    <source>
        <dbReference type="ARBA" id="ARBA00004561"/>
    </source>
</evidence>
<dbReference type="PANTHER" id="PTHR33420:SF31">
    <property type="entry name" value="TYPE 1 FIMBRIN D-MANNOSE SPECIFIC ADHESIN"/>
    <property type="match status" value="1"/>
</dbReference>
<dbReference type="InterPro" id="IPR008966">
    <property type="entry name" value="Adhesion_dom_sf"/>
</dbReference>
<dbReference type="InterPro" id="IPR050263">
    <property type="entry name" value="Bact_Fimbrial_Adh_Pro"/>
</dbReference>
<evidence type="ECO:0000259" key="5">
    <source>
        <dbReference type="Pfam" id="PF00419"/>
    </source>
</evidence>
<name>A0A7Z1KJH3_SALDU</name>
<dbReference type="AlphaFoldDB" id="A0A7Z1KJH3"/>
<dbReference type="InterPro" id="IPR000259">
    <property type="entry name" value="Adhesion_dom_fimbrial"/>
</dbReference>
<dbReference type="Gene3D" id="2.60.40.1090">
    <property type="entry name" value="Fimbrial-type adhesion domain"/>
    <property type="match status" value="1"/>
</dbReference>
<feature type="domain" description="Fimbrial-type adhesion" evidence="5">
    <location>
        <begin position="2"/>
        <end position="106"/>
    </location>
</feature>
<feature type="non-terminal residue" evidence="6">
    <location>
        <position position="1"/>
    </location>
</feature>
<evidence type="ECO:0000256" key="3">
    <source>
        <dbReference type="ARBA" id="ARBA00022729"/>
    </source>
</evidence>
<protein>
    <submittedName>
        <fullName evidence="6">Fimbrial protein StiH</fullName>
    </submittedName>
</protein>
<comment type="similarity">
    <text evidence="2">Belongs to the fimbrial protein family.</text>
</comment>
<dbReference type="GO" id="GO:0009289">
    <property type="term" value="C:pilus"/>
    <property type="evidence" value="ECO:0007669"/>
    <property type="project" value="UniProtKB-SubCell"/>
</dbReference>